<dbReference type="PANTHER" id="PTHR43584">
    <property type="entry name" value="NUCLEOTIDYL TRANSFERASE"/>
    <property type="match status" value="1"/>
</dbReference>
<dbReference type="Proteomes" id="UP001195660">
    <property type="component" value="Unassembled WGS sequence"/>
</dbReference>
<dbReference type="Gene3D" id="3.90.550.10">
    <property type="entry name" value="Spore Coat Polysaccharide Biosynthesis Protein SpsA, Chain A"/>
    <property type="match status" value="1"/>
</dbReference>
<evidence type="ECO:0000256" key="1">
    <source>
        <dbReference type="ARBA" id="ARBA00022679"/>
    </source>
</evidence>
<keyword evidence="1 4" id="KW-0808">Transferase</keyword>
<dbReference type="RefSeq" id="WP_203569425.1">
    <property type="nucleotide sequence ID" value="NZ_WOFE01000001.1"/>
</dbReference>
<reference evidence="4 5" key="1">
    <citation type="submission" date="2019-11" db="EMBL/GenBank/DDBJ databases">
        <title>Novel Deefgea species.</title>
        <authorList>
            <person name="Han J.-H."/>
        </authorList>
    </citation>
    <scope>NUCLEOTIDE SEQUENCE [LARGE SCALE GENOMIC DNA]</scope>
    <source>
        <strain evidence="4 5">LMG 24817</strain>
    </source>
</reference>
<dbReference type="InterPro" id="IPR050065">
    <property type="entry name" value="GlmU-like"/>
</dbReference>
<dbReference type="EMBL" id="WOFE01000001">
    <property type="protein sequence ID" value="MBM5570103.1"/>
    <property type="molecule type" value="Genomic_DNA"/>
</dbReference>
<feature type="domain" description="Nucleotidyl transferase" evidence="3">
    <location>
        <begin position="2"/>
        <end position="138"/>
    </location>
</feature>
<organism evidence="4 5">
    <name type="scientific">Deefgea chitinilytica</name>
    <dbReference type="NCBI Taxonomy" id="570276"/>
    <lineage>
        <taxon>Bacteria</taxon>
        <taxon>Pseudomonadati</taxon>
        <taxon>Pseudomonadota</taxon>
        <taxon>Betaproteobacteria</taxon>
        <taxon>Neisseriales</taxon>
        <taxon>Chitinibacteraceae</taxon>
        <taxon>Deefgea</taxon>
    </lineage>
</organism>
<proteinExistence type="predicted"/>
<evidence type="ECO:0000256" key="2">
    <source>
        <dbReference type="ARBA" id="ARBA00022695"/>
    </source>
</evidence>
<dbReference type="InterPro" id="IPR029044">
    <property type="entry name" value="Nucleotide-diphossugar_trans"/>
</dbReference>
<gene>
    <name evidence="4" type="ORF">GM173_00750</name>
</gene>
<dbReference type="CDD" id="cd06422">
    <property type="entry name" value="NTP_transferase_like_1"/>
    <property type="match status" value="1"/>
</dbReference>
<dbReference type="Pfam" id="PF00483">
    <property type="entry name" value="NTP_transferase"/>
    <property type="match status" value="1"/>
</dbReference>
<comment type="caution">
    <text evidence="4">The sequence shown here is derived from an EMBL/GenBank/DDBJ whole genome shotgun (WGS) entry which is preliminary data.</text>
</comment>
<dbReference type="GO" id="GO:0016740">
    <property type="term" value="F:transferase activity"/>
    <property type="evidence" value="ECO:0007669"/>
    <property type="project" value="UniProtKB-KW"/>
</dbReference>
<evidence type="ECO:0000259" key="3">
    <source>
        <dbReference type="Pfam" id="PF00483"/>
    </source>
</evidence>
<evidence type="ECO:0000313" key="4">
    <source>
        <dbReference type="EMBL" id="MBM5570103.1"/>
    </source>
</evidence>
<accession>A0ABS2C7H5</accession>
<keyword evidence="5" id="KW-1185">Reference proteome</keyword>
<name>A0ABS2C7H5_9NEIS</name>
<dbReference type="InterPro" id="IPR054790">
    <property type="entry name" value="MurU"/>
</dbReference>
<sequence length="234" mass="24803">MKAMILAAGRGERMRPLTDVTPKPLLDVGGTPLIGWHLRRLAAAGLTEIVINHAWLGAQIEAELQDGAAYGVRIQYSAETAALETAAGIARALPLLGDASFLVVNGDVFTDFDFARLATAANSLRADGALAHLIVVPKAGYPTGRDLTLRDGRVQPCGENDTPYTFCGLAAYHPAFFADVPSDAPMPLLPCLLKAMAAGQVTGECYAGEWLDVGTVERLEFARRLVAARSTLAD</sequence>
<keyword evidence="2" id="KW-0548">Nucleotidyltransferase</keyword>
<dbReference type="SUPFAM" id="SSF53448">
    <property type="entry name" value="Nucleotide-diphospho-sugar transferases"/>
    <property type="match status" value="1"/>
</dbReference>
<dbReference type="InterPro" id="IPR005835">
    <property type="entry name" value="NTP_transferase_dom"/>
</dbReference>
<evidence type="ECO:0000313" key="5">
    <source>
        <dbReference type="Proteomes" id="UP001195660"/>
    </source>
</evidence>
<dbReference type="NCBIfam" id="NF045761">
    <property type="entry name" value="NAMPUrTaseMurU"/>
    <property type="match status" value="1"/>
</dbReference>
<dbReference type="PANTHER" id="PTHR43584:SF8">
    <property type="entry name" value="N-ACETYLMURAMATE ALPHA-1-PHOSPHATE URIDYLYLTRANSFERASE"/>
    <property type="match status" value="1"/>
</dbReference>
<protein>
    <submittedName>
        <fullName evidence="4">NTP transferase domain-containing protein</fullName>
    </submittedName>
</protein>